<evidence type="ECO:0000256" key="6">
    <source>
        <dbReference type="SAM" id="Phobius"/>
    </source>
</evidence>
<dbReference type="SUPFAM" id="SSF103481">
    <property type="entry name" value="Multidrug resistance efflux transporter EmrE"/>
    <property type="match status" value="1"/>
</dbReference>
<organism evidence="7 8">
    <name type="scientific">Candida albicans</name>
    <name type="common">Yeast</name>
    <dbReference type="NCBI Taxonomy" id="5476"/>
    <lineage>
        <taxon>Eukaryota</taxon>
        <taxon>Fungi</taxon>
        <taxon>Dikarya</taxon>
        <taxon>Ascomycota</taxon>
        <taxon>Saccharomycotina</taxon>
        <taxon>Pichiomycetes</taxon>
        <taxon>Debaryomycetaceae</taxon>
        <taxon>Candida/Lodderomyces clade</taxon>
        <taxon>Candida</taxon>
    </lineage>
</organism>
<reference evidence="7 8" key="1">
    <citation type="submission" date="2020-03" db="EMBL/GenBank/DDBJ databases">
        <title>FDA dAtabase for Regulatory Grade micrObial Sequences (FDA-ARGOS): Supporting development and validation of Infectious Disease Dx tests.</title>
        <authorList>
            <person name="Campos J."/>
            <person name="Goldberg B."/>
            <person name="Tallon L."/>
            <person name="Sadzewicz L."/>
            <person name="Vavikolanu K."/>
            <person name="Mehta A."/>
            <person name="Aluvathingal J."/>
            <person name="Nadendla S."/>
            <person name="Nandy P."/>
            <person name="Geyer C."/>
            <person name="Yan Y."/>
            <person name="Sichtig H."/>
        </authorList>
    </citation>
    <scope>NUCLEOTIDE SEQUENCE [LARGE SCALE GENOMIC DNA]</scope>
    <source>
        <strain evidence="7 8">FDAARGOS_656</strain>
    </source>
</reference>
<evidence type="ECO:0000256" key="1">
    <source>
        <dbReference type="ARBA" id="ARBA00004141"/>
    </source>
</evidence>
<evidence type="ECO:0000256" key="4">
    <source>
        <dbReference type="ARBA" id="ARBA00023136"/>
    </source>
</evidence>
<dbReference type="EMBL" id="JABWAD010000016">
    <property type="protein sequence ID" value="KAF6071653.1"/>
    <property type="molecule type" value="Genomic_DNA"/>
</dbReference>
<evidence type="ECO:0000313" key="7">
    <source>
        <dbReference type="EMBL" id="KAF6071653.1"/>
    </source>
</evidence>
<dbReference type="Pfam" id="PF04142">
    <property type="entry name" value="Nuc_sug_transp"/>
    <property type="match status" value="1"/>
</dbReference>
<keyword evidence="7" id="KW-0813">Transport</keyword>
<evidence type="ECO:0000256" key="5">
    <source>
        <dbReference type="SAM" id="MobiDB-lite"/>
    </source>
</evidence>
<dbReference type="InterPro" id="IPR007271">
    <property type="entry name" value="Nuc_sug_transpt"/>
</dbReference>
<name>A0A8H6F554_CANAX</name>
<accession>A0A8H6F554</accession>
<dbReference type="PANTHER" id="PTHR13146:SF0">
    <property type="entry name" value="SOLUTE CARRIER FAMILY 35 MEMBER F6"/>
    <property type="match status" value="1"/>
</dbReference>
<protein>
    <submittedName>
        <fullName evidence="7">Nucleotide-sugar transporter family protein</fullName>
    </submittedName>
</protein>
<feature type="region of interest" description="Disordered" evidence="5">
    <location>
        <begin position="85"/>
        <end position="104"/>
    </location>
</feature>
<keyword evidence="3 6" id="KW-1133">Transmembrane helix</keyword>
<dbReference type="AlphaFoldDB" id="A0A8H6F554"/>
<comment type="caution">
    <text evidence="7">The sequence shown here is derived from an EMBL/GenBank/DDBJ whole genome shotgun (WGS) entry which is preliminary data.</text>
</comment>
<dbReference type="InterPro" id="IPR037185">
    <property type="entry name" value="EmrE-like"/>
</dbReference>
<feature type="transmembrane region" description="Helical" evidence="6">
    <location>
        <begin position="210"/>
        <end position="232"/>
    </location>
</feature>
<proteinExistence type="predicted"/>
<dbReference type="GO" id="GO:0000139">
    <property type="term" value="C:Golgi membrane"/>
    <property type="evidence" value="ECO:0007669"/>
    <property type="project" value="InterPro"/>
</dbReference>
<feature type="transmembrane region" description="Helical" evidence="6">
    <location>
        <begin position="299"/>
        <end position="320"/>
    </location>
</feature>
<feature type="compositionally biased region" description="Acidic residues" evidence="5">
    <location>
        <begin position="87"/>
        <end position="98"/>
    </location>
</feature>
<dbReference type="Gene3D" id="1.10.3730.20">
    <property type="match status" value="1"/>
</dbReference>
<gene>
    <name evidence="7" type="ORF">FOB64_001362</name>
</gene>
<dbReference type="PANTHER" id="PTHR13146">
    <property type="match status" value="1"/>
</dbReference>
<dbReference type="Proteomes" id="UP000536275">
    <property type="component" value="Unassembled WGS sequence"/>
</dbReference>
<feature type="transmembrane region" description="Helical" evidence="6">
    <location>
        <begin position="53"/>
        <end position="72"/>
    </location>
</feature>
<keyword evidence="2 6" id="KW-0812">Transmembrane</keyword>
<sequence>MGFGLYLIVAGTLITGAANSLLTKYQDNQCVDNCHDPNPANHKLFEQPGIQTMQMFLGELSMYLVFVFYKWYNYDNNNKNRYVQLNGDDDDDDDDESDPSSVAKPHETSIFENFKLSIPAICDLSCTTLLNIGLVYTPVSIYQMSRGSVVLFVATLSVLFLKRKITKLEWSSLFLVTLGIGLVGLSGSRNTTPDPSSNINNSTNPNPNPALVIFGIFLIISATLLQGIQFVVEEHILAKNPIIPLQLIYIEGFYGLSLMIIISILLNFIIGSIESPENFQSSPFNLSLAIYQVFHNKRILISSLLISLSIAIFNYCGLSITHRISATARSTVDTCRTLIVWIVAMSMKWETFQSLQFCGFVVLVFGTLCFNGVLNPENWGFIPSWLKNDANDSSHERLIDVVDEIDEPIERM</sequence>
<evidence type="ECO:0000313" key="8">
    <source>
        <dbReference type="Proteomes" id="UP000536275"/>
    </source>
</evidence>
<comment type="subcellular location">
    <subcellularLocation>
        <location evidence="1">Membrane</location>
        <topology evidence="1">Multi-pass membrane protein</topology>
    </subcellularLocation>
</comment>
<keyword evidence="4 6" id="KW-0472">Membrane</keyword>
<dbReference type="PIRSF" id="PIRSF036436">
    <property type="entry name" value="UCP036436"/>
    <property type="match status" value="1"/>
</dbReference>
<evidence type="ECO:0000256" key="2">
    <source>
        <dbReference type="ARBA" id="ARBA00022692"/>
    </source>
</evidence>
<dbReference type="InterPro" id="IPR012404">
    <property type="entry name" value="UCP036436"/>
</dbReference>
<dbReference type="GO" id="GO:0015165">
    <property type="term" value="F:pyrimidine nucleotide-sugar transmembrane transporter activity"/>
    <property type="evidence" value="ECO:0007669"/>
    <property type="project" value="InterPro"/>
</dbReference>
<feature type="transmembrane region" description="Helical" evidence="6">
    <location>
        <begin position="253"/>
        <end position="273"/>
    </location>
</feature>
<keyword evidence="7" id="KW-0762">Sugar transport</keyword>
<evidence type="ECO:0000256" key="3">
    <source>
        <dbReference type="ARBA" id="ARBA00022989"/>
    </source>
</evidence>
<feature type="transmembrane region" description="Helical" evidence="6">
    <location>
        <begin position="355"/>
        <end position="374"/>
    </location>
</feature>